<comment type="caution">
    <text evidence="1">The sequence shown here is derived from an EMBL/GenBank/DDBJ whole genome shotgun (WGS) entry which is preliminary data.</text>
</comment>
<gene>
    <name evidence="1" type="ORF">CAMRE0001_2893</name>
</gene>
<evidence type="ECO:0000313" key="2">
    <source>
        <dbReference type="Proteomes" id="UP000003082"/>
    </source>
</evidence>
<dbReference type="STRING" id="553218.CAMRE0001_2893"/>
<dbReference type="AlphaFoldDB" id="B9D258"/>
<protein>
    <submittedName>
        <fullName evidence="1">Uncharacterized protein</fullName>
    </submittedName>
</protein>
<organism evidence="1 2">
    <name type="scientific">Campylobacter rectus RM3267</name>
    <dbReference type="NCBI Taxonomy" id="553218"/>
    <lineage>
        <taxon>Bacteria</taxon>
        <taxon>Pseudomonadati</taxon>
        <taxon>Campylobacterota</taxon>
        <taxon>Epsilonproteobacteria</taxon>
        <taxon>Campylobacterales</taxon>
        <taxon>Campylobacteraceae</taxon>
        <taxon>Campylobacter</taxon>
    </lineage>
</organism>
<keyword evidence="2" id="KW-1185">Reference proteome</keyword>
<name>B9D258_CAMRE</name>
<proteinExistence type="predicted"/>
<sequence>MMHTRAKIRLSNFRRHYSLADESFLNFTLLSALYAEFTVVAI</sequence>
<dbReference type="Proteomes" id="UP000003082">
    <property type="component" value="Unassembled WGS sequence"/>
</dbReference>
<dbReference type="EMBL" id="ACFU01000012">
    <property type="protein sequence ID" value="EEF13929.1"/>
    <property type="molecule type" value="Genomic_DNA"/>
</dbReference>
<reference evidence="1 2" key="1">
    <citation type="submission" date="2008-08" db="EMBL/GenBank/DDBJ databases">
        <authorList>
            <person name="Madupu R."/>
            <person name="Durkin A.S."/>
            <person name="Torralba M."/>
            <person name="Methe B."/>
            <person name="Sutton G.G."/>
            <person name="Strausberg R.L."/>
            <person name="Nelson K.E."/>
        </authorList>
    </citation>
    <scope>NUCLEOTIDE SEQUENCE [LARGE SCALE GENOMIC DNA]</scope>
    <source>
        <strain evidence="1 2">RM3267</strain>
    </source>
</reference>
<accession>B9D258</accession>
<evidence type="ECO:0000313" key="1">
    <source>
        <dbReference type="EMBL" id="EEF13929.1"/>
    </source>
</evidence>